<protein>
    <recommendedName>
        <fullName evidence="2">Glycosyltransferase subfamily 4-like N-terminal domain-containing protein</fullName>
    </recommendedName>
</protein>
<sequence length="354" mass="38698">MTGGPGAGGRIGYVPLSPDLSVPGDRRRFPGYAAARGIEFDLATDWDGLDLVVLSSEADITRWVGAPTKTGLIFDLPDAFLDERWTPRSLTRGLAKWIAGPLSHPVLDHRRAVIRLIQRADAVVCSTPEQADRLGRFTDNAHVMLDLHSEIEPLAPRSTTGGGGLEVVWEGLHPTLVAIEQVLPALRRLGTESELTLNLVTDLRSPRFMNRFGVREVAEVIAGWGIEVRVHEWSVRNLRNVAMAADLAIVPVELHDPYTVGKPENRMRIFWRLGLPVVVSDTPSHRRAMNLAGLSDRALCRTADDWTEALGRYAGDHGLRSVDGWLGHVAALGPYGDPTVLAGWDEVFSSLGAL</sequence>
<evidence type="ECO:0000313" key="1">
    <source>
        <dbReference type="EMBL" id="SUZ96308.1"/>
    </source>
</evidence>
<gene>
    <name evidence="1" type="ORF">METZ01_LOCUS49162</name>
</gene>
<name>A0A381RZ28_9ZZZZ</name>
<accession>A0A381RZ28</accession>
<evidence type="ECO:0008006" key="2">
    <source>
        <dbReference type="Google" id="ProtNLM"/>
    </source>
</evidence>
<organism evidence="1">
    <name type="scientific">marine metagenome</name>
    <dbReference type="NCBI Taxonomy" id="408172"/>
    <lineage>
        <taxon>unclassified sequences</taxon>
        <taxon>metagenomes</taxon>
        <taxon>ecological metagenomes</taxon>
    </lineage>
</organism>
<proteinExistence type="predicted"/>
<dbReference type="AlphaFoldDB" id="A0A381RZ28"/>
<dbReference type="EMBL" id="UINC01002402">
    <property type="protein sequence ID" value="SUZ96308.1"/>
    <property type="molecule type" value="Genomic_DNA"/>
</dbReference>
<reference evidence="1" key="1">
    <citation type="submission" date="2018-05" db="EMBL/GenBank/DDBJ databases">
        <authorList>
            <person name="Lanie J.A."/>
            <person name="Ng W.-L."/>
            <person name="Kazmierczak K.M."/>
            <person name="Andrzejewski T.M."/>
            <person name="Davidsen T.M."/>
            <person name="Wayne K.J."/>
            <person name="Tettelin H."/>
            <person name="Glass J.I."/>
            <person name="Rusch D."/>
            <person name="Podicherti R."/>
            <person name="Tsui H.-C.T."/>
            <person name="Winkler M.E."/>
        </authorList>
    </citation>
    <scope>NUCLEOTIDE SEQUENCE</scope>
</reference>